<dbReference type="CDD" id="cd06257">
    <property type="entry name" value="DnaJ"/>
    <property type="match status" value="1"/>
</dbReference>
<keyword evidence="3" id="KW-0812">Transmembrane</keyword>
<keyword evidence="3" id="KW-1133">Transmembrane helix</keyword>
<dbReference type="SUPFAM" id="SSF46565">
    <property type="entry name" value="Chaperone J-domain"/>
    <property type="match status" value="1"/>
</dbReference>
<keyword evidence="2" id="KW-0802">TPR repeat</keyword>
<dbReference type="Gene3D" id="1.10.287.110">
    <property type="entry name" value="DnaJ domain"/>
    <property type="match status" value="1"/>
</dbReference>
<evidence type="ECO:0000256" key="1">
    <source>
        <dbReference type="ARBA" id="ARBA00022737"/>
    </source>
</evidence>
<evidence type="ECO:0000256" key="3">
    <source>
        <dbReference type="SAM" id="Phobius"/>
    </source>
</evidence>
<keyword evidence="3" id="KW-0472">Membrane</keyword>
<organism evidence="5">
    <name type="scientific">seawater metagenome</name>
    <dbReference type="NCBI Taxonomy" id="1561972"/>
    <lineage>
        <taxon>unclassified sequences</taxon>
        <taxon>metagenomes</taxon>
        <taxon>ecological metagenomes</taxon>
    </lineage>
</organism>
<sequence>MPKDYYKILGISQSCDLYEIKKAYKKKALELHPDKNINNSSYDPQSFREISDAYQILSDDQNRRRYDSLLNMNGFDYITEEEFMNIFGNFKPPSDIFSDFFNNIPDEYQEVSNNIFNYFFEDKETFNEDLNNLEFKKIASQFKKKLFKVPQHIFGSNEAYYNIFYKMIKIVFSIFYFCSFYFFNQLQGKY</sequence>
<evidence type="ECO:0000256" key="2">
    <source>
        <dbReference type="ARBA" id="ARBA00022803"/>
    </source>
</evidence>
<dbReference type="InterPro" id="IPR036869">
    <property type="entry name" value="J_dom_sf"/>
</dbReference>
<dbReference type="PANTHER" id="PTHR45188">
    <property type="entry name" value="DNAJ PROTEIN P58IPK HOMOLOG"/>
    <property type="match status" value="1"/>
</dbReference>
<feature type="domain" description="J" evidence="4">
    <location>
        <begin position="4"/>
        <end position="70"/>
    </location>
</feature>
<gene>
    <name evidence="5" type="ORF">CPAV1605_453</name>
</gene>
<protein>
    <submittedName>
        <fullName evidence="5">DnaJ domain</fullName>
    </submittedName>
</protein>
<dbReference type="PANTHER" id="PTHR45188:SF2">
    <property type="entry name" value="DNAJ HOMOLOG SUBFAMILY C MEMBER 7"/>
    <property type="match status" value="1"/>
</dbReference>
<dbReference type="SMART" id="SM00271">
    <property type="entry name" value="DnaJ"/>
    <property type="match status" value="1"/>
</dbReference>
<dbReference type="PRINTS" id="PR00625">
    <property type="entry name" value="JDOMAIN"/>
</dbReference>
<keyword evidence="1" id="KW-0677">Repeat</keyword>
<dbReference type="InterPro" id="IPR018253">
    <property type="entry name" value="DnaJ_domain_CS"/>
</dbReference>
<dbReference type="InterPro" id="IPR001623">
    <property type="entry name" value="DnaJ_domain"/>
</dbReference>
<dbReference type="PROSITE" id="PS00636">
    <property type="entry name" value="DNAJ_1"/>
    <property type="match status" value="1"/>
</dbReference>
<name>A0A5E8CH31_9ZZZZ</name>
<feature type="transmembrane region" description="Helical" evidence="3">
    <location>
        <begin position="163"/>
        <end position="183"/>
    </location>
</feature>
<dbReference type="EMBL" id="CABVLZ010000002">
    <property type="protein sequence ID" value="VVU94728.1"/>
    <property type="molecule type" value="Genomic_DNA"/>
</dbReference>
<evidence type="ECO:0000259" key="4">
    <source>
        <dbReference type="PROSITE" id="PS50076"/>
    </source>
</evidence>
<accession>A0A5E8CH31</accession>
<dbReference type="AlphaFoldDB" id="A0A5E8CH31"/>
<proteinExistence type="predicted"/>
<dbReference type="Pfam" id="PF00226">
    <property type="entry name" value="DnaJ"/>
    <property type="match status" value="1"/>
</dbReference>
<reference evidence="5" key="1">
    <citation type="submission" date="2019-09" db="EMBL/GenBank/DDBJ databases">
        <authorList>
            <person name="Needham M D."/>
        </authorList>
    </citation>
    <scope>NUCLEOTIDE SEQUENCE</scope>
</reference>
<dbReference type="PROSITE" id="PS50076">
    <property type="entry name" value="DNAJ_2"/>
    <property type="match status" value="1"/>
</dbReference>
<evidence type="ECO:0000313" key="5">
    <source>
        <dbReference type="EMBL" id="VVU94728.1"/>
    </source>
</evidence>